<dbReference type="EMBL" id="JABELV010000099">
    <property type="protein sequence ID" value="KAG7531091.1"/>
    <property type="molecule type" value="Genomic_DNA"/>
</dbReference>
<evidence type="ECO:0000259" key="5">
    <source>
        <dbReference type="Pfam" id="PF12894"/>
    </source>
</evidence>
<accession>A0A8K0JIM2</accession>
<feature type="repeat" description="WD" evidence="3">
    <location>
        <begin position="598"/>
        <end position="644"/>
    </location>
</feature>
<feature type="repeat" description="WD" evidence="3">
    <location>
        <begin position="556"/>
        <end position="597"/>
    </location>
</feature>
<sequence length="775" mass="83253">MFAPPAFFPLPPMPERVVRQYVPPPMPTYVDPNAPVLPPPSFSSPEGNYTLIPNMMTNATLLPPPMPIPSGPPATGFGGMSPAMAMAGMGMGGIPPGMFGMGGGPPASASPVAPGGPVAGPAFGQGNGTNGVPNPWPIRANFVTFSINGNGKTGNEGNNQSSGGFGGLLGRGGAKKQEQQQQQAVKKTDNAGSSDEDEDDSAQNKLQYEATYGARGPGGKSRLPPRPKNNLRSTNSSFVTRVSASESFSRLVSNPPHLDPTVYSASHFSNTPPRGSNPPVTHWAFMNTGRTLVWAYVDPAGKQKEPIMRMWFSANITAHAVCETTKVAPGLQGERLDIMVGFATGDLVWVDPIFGKYTRFSKGGIVHPFPIAQIRWHPRIPTIFYVLYTDGNIFTFSTEKEDPPYLVTTVAAPWAAGMRDAVLKTEEEAQARPVGTHSSILGLDGTDPATAAEGTAGLDAEVKIEIERQRAKRAEMMFIWKNEEQVVDKKVLEKQHGGGGGLMSWAGRNPSVVWKVGVKGVRQMEFSPDGQVLAVISEDGTLKLIDVNSSKIMDVYAGYYGALTTLVWSPDGRYVLTGGQDDLITIYSPIEGRIVARCQGHTSYVTSITFDRRRSNARGYRFGSVGEDGKILFWDFSAASLQRPRHGHAHHRLSIGSVTDLTAGGRRDETQTAGDEVALSGGGTYHGAPLRSDVAMLQPVMTKLIEPCMMNQLNFLQEAVVTVSRAGGIKFWARPADLRRLLKSQQKERSKSPGRAPAPGLQAGMRNLRVSGTTR</sequence>
<dbReference type="GO" id="GO:0005634">
    <property type="term" value="C:nucleus"/>
    <property type="evidence" value="ECO:0007669"/>
    <property type="project" value="TreeGrafter"/>
</dbReference>
<dbReference type="InterPro" id="IPR036322">
    <property type="entry name" value="WD40_repeat_dom_sf"/>
</dbReference>
<dbReference type="GO" id="GO:0032153">
    <property type="term" value="C:cell division site"/>
    <property type="evidence" value="ECO:0007669"/>
    <property type="project" value="TreeGrafter"/>
</dbReference>
<dbReference type="GO" id="GO:0045013">
    <property type="term" value="P:carbon catabolite repression of transcription"/>
    <property type="evidence" value="ECO:0007669"/>
    <property type="project" value="TreeGrafter"/>
</dbReference>
<dbReference type="InterPro" id="IPR015943">
    <property type="entry name" value="WD40/YVTN_repeat-like_dom_sf"/>
</dbReference>
<evidence type="ECO:0000256" key="4">
    <source>
        <dbReference type="SAM" id="MobiDB-lite"/>
    </source>
</evidence>
<feature type="repeat" description="WD" evidence="3">
    <location>
        <begin position="521"/>
        <end position="555"/>
    </location>
</feature>
<dbReference type="PROSITE" id="PS50082">
    <property type="entry name" value="WD_REPEATS_2"/>
    <property type="match status" value="3"/>
</dbReference>
<dbReference type="SMART" id="SM00320">
    <property type="entry name" value="WD40"/>
    <property type="match status" value="4"/>
</dbReference>
<dbReference type="PANTHER" id="PTHR14107">
    <property type="entry name" value="WD REPEAT PROTEIN"/>
    <property type="match status" value="1"/>
</dbReference>
<evidence type="ECO:0000256" key="2">
    <source>
        <dbReference type="ARBA" id="ARBA00022737"/>
    </source>
</evidence>
<gene>
    <name evidence="6" type="ORF">FFLO_04585</name>
</gene>
<keyword evidence="2" id="KW-0677">Repeat</keyword>
<keyword evidence="7" id="KW-1185">Reference proteome</keyword>
<reference evidence="6" key="1">
    <citation type="submission" date="2020-04" db="EMBL/GenBank/DDBJ databases">
        <title>Analysis of mating type loci in Filobasidium floriforme.</title>
        <authorList>
            <person name="Nowrousian M."/>
        </authorList>
    </citation>
    <scope>NUCLEOTIDE SEQUENCE</scope>
    <source>
        <strain evidence="6">CBS 6242</strain>
    </source>
</reference>
<keyword evidence="1 3" id="KW-0853">WD repeat</keyword>
<feature type="region of interest" description="Disordered" evidence="4">
    <location>
        <begin position="106"/>
        <end position="135"/>
    </location>
</feature>
<dbReference type="InterPro" id="IPR024977">
    <property type="entry name" value="Apc4-like_WD40_dom"/>
</dbReference>
<protein>
    <recommendedName>
        <fullName evidence="5">Anaphase-promoting complex subunit 4-like WD40 domain-containing protein</fullName>
    </recommendedName>
</protein>
<proteinExistence type="predicted"/>
<feature type="region of interest" description="Disordered" evidence="4">
    <location>
        <begin position="149"/>
        <end position="235"/>
    </location>
</feature>
<feature type="region of interest" description="Disordered" evidence="4">
    <location>
        <begin position="744"/>
        <end position="775"/>
    </location>
</feature>
<dbReference type="PANTHER" id="PTHR14107:SF16">
    <property type="entry name" value="AT02583P"/>
    <property type="match status" value="1"/>
</dbReference>
<comment type="caution">
    <text evidence="6">The sequence shown here is derived from an EMBL/GenBank/DDBJ whole genome shotgun (WGS) entry which is preliminary data.</text>
</comment>
<dbReference type="Pfam" id="PF12894">
    <property type="entry name" value="ANAPC4_WD40"/>
    <property type="match status" value="1"/>
</dbReference>
<dbReference type="Proteomes" id="UP000812966">
    <property type="component" value="Unassembled WGS sequence"/>
</dbReference>
<feature type="compositionally biased region" description="Gly residues" evidence="4">
    <location>
        <begin position="163"/>
        <end position="172"/>
    </location>
</feature>
<evidence type="ECO:0000256" key="3">
    <source>
        <dbReference type="PROSITE-ProRule" id="PRU00221"/>
    </source>
</evidence>
<dbReference type="AlphaFoldDB" id="A0A8K0JIM2"/>
<feature type="domain" description="Anaphase-promoting complex subunit 4-like WD40" evidence="5">
    <location>
        <begin position="513"/>
        <end position="554"/>
    </location>
</feature>
<dbReference type="InterPro" id="IPR051362">
    <property type="entry name" value="WD_repeat_creC_regulators"/>
</dbReference>
<organism evidence="6 7">
    <name type="scientific">Filobasidium floriforme</name>
    <dbReference type="NCBI Taxonomy" id="5210"/>
    <lineage>
        <taxon>Eukaryota</taxon>
        <taxon>Fungi</taxon>
        <taxon>Dikarya</taxon>
        <taxon>Basidiomycota</taxon>
        <taxon>Agaricomycotina</taxon>
        <taxon>Tremellomycetes</taxon>
        <taxon>Filobasidiales</taxon>
        <taxon>Filobasidiaceae</taxon>
        <taxon>Filobasidium</taxon>
    </lineage>
</organism>
<dbReference type="Gene3D" id="2.130.10.10">
    <property type="entry name" value="YVTN repeat-like/Quinoprotein amine dehydrogenase"/>
    <property type="match status" value="1"/>
</dbReference>
<evidence type="ECO:0000313" key="7">
    <source>
        <dbReference type="Proteomes" id="UP000812966"/>
    </source>
</evidence>
<evidence type="ECO:0000256" key="1">
    <source>
        <dbReference type="ARBA" id="ARBA00022574"/>
    </source>
</evidence>
<dbReference type="GO" id="GO:0051286">
    <property type="term" value="C:cell tip"/>
    <property type="evidence" value="ECO:0007669"/>
    <property type="project" value="TreeGrafter"/>
</dbReference>
<name>A0A8K0JIM2_9TREE</name>
<feature type="compositionally biased region" description="Low complexity" evidence="4">
    <location>
        <begin position="149"/>
        <end position="162"/>
    </location>
</feature>
<dbReference type="OrthoDB" id="3367at2759"/>
<dbReference type="Pfam" id="PF00400">
    <property type="entry name" value="WD40"/>
    <property type="match status" value="2"/>
</dbReference>
<feature type="compositionally biased region" description="Low complexity" evidence="4">
    <location>
        <begin position="106"/>
        <end position="122"/>
    </location>
</feature>
<evidence type="ECO:0000313" key="6">
    <source>
        <dbReference type="EMBL" id="KAG7531091.1"/>
    </source>
</evidence>
<dbReference type="SUPFAM" id="SSF50978">
    <property type="entry name" value="WD40 repeat-like"/>
    <property type="match status" value="1"/>
</dbReference>
<dbReference type="InterPro" id="IPR001680">
    <property type="entry name" value="WD40_rpt"/>
</dbReference>